<sequence length="224" mass="24631">MSAREEILNRLRNTHVAEQQAMPDIAGWFGAHRRSEDVVQRTARLRAALEAVHTEIHDVTHDNWSSVLLQVAIGKGLRHILIGATTPHGEQLQACQTKALQLIPYEQPIDTWQDLLFDGVDASLTLARGAVAETGSLILWPTPSEPRLMSLVPSIHFVLLDADTIHEDFYAAMTAESWSEGMPTNALLICGPSKTADIQQTLAYGAHGPKELVVLIRHADGRQA</sequence>
<protein>
    <submittedName>
        <fullName evidence="2">LUD domain-containing protein</fullName>
    </submittedName>
</protein>
<dbReference type="Pfam" id="PF02589">
    <property type="entry name" value="LUD_dom"/>
    <property type="match status" value="1"/>
</dbReference>
<evidence type="ECO:0000313" key="2">
    <source>
        <dbReference type="EMBL" id="MBK7423407.1"/>
    </source>
</evidence>
<dbReference type="Proteomes" id="UP000886602">
    <property type="component" value="Unassembled WGS sequence"/>
</dbReference>
<dbReference type="InterPro" id="IPR003741">
    <property type="entry name" value="LUD_dom"/>
</dbReference>
<gene>
    <name evidence="2" type="ORF">IPJ48_10090</name>
</gene>
<dbReference type="InterPro" id="IPR024185">
    <property type="entry name" value="FTHF_cligase-like_sf"/>
</dbReference>
<dbReference type="EMBL" id="JADJNC010000014">
    <property type="protein sequence ID" value="MBK7423407.1"/>
    <property type="molecule type" value="Genomic_DNA"/>
</dbReference>
<dbReference type="Gene3D" id="3.40.50.10420">
    <property type="entry name" value="NagB/RpiA/CoA transferase-like"/>
    <property type="match status" value="1"/>
</dbReference>
<evidence type="ECO:0000259" key="1">
    <source>
        <dbReference type="Pfam" id="PF02589"/>
    </source>
</evidence>
<name>A0A9D7I8S0_9RHOO</name>
<reference evidence="2" key="1">
    <citation type="submission" date="2020-10" db="EMBL/GenBank/DDBJ databases">
        <title>Connecting structure to function with the recovery of over 1000 high-quality activated sludge metagenome-assembled genomes encoding full-length rRNA genes using long-read sequencing.</title>
        <authorList>
            <person name="Singleton C.M."/>
            <person name="Petriglieri F."/>
            <person name="Kristensen J.M."/>
            <person name="Kirkegaard R.H."/>
            <person name="Michaelsen T.Y."/>
            <person name="Andersen M.H."/>
            <person name="Karst S.M."/>
            <person name="Dueholm M.S."/>
            <person name="Nielsen P.H."/>
            <person name="Albertsen M."/>
        </authorList>
    </citation>
    <scope>NUCLEOTIDE SEQUENCE</scope>
    <source>
        <strain evidence="2">EsbW_18-Q3-R4-48_MAXAC.044</strain>
    </source>
</reference>
<organism evidence="2 3">
    <name type="scientific">Candidatus Propionivibrio dominans</name>
    <dbReference type="NCBI Taxonomy" id="2954373"/>
    <lineage>
        <taxon>Bacteria</taxon>
        <taxon>Pseudomonadati</taxon>
        <taxon>Pseudomonadota</taxon>
        <taxon>Betaproteobacteria</taxon>
        <taxon>Rhodocyclales</taxon>
        <taxon>Rhodocyclaceae</taxon>
        <taxon>Propionivibrio</taxon>
    </lineage>
</organism>
<evidence type="ECO:0000313" key="3">
    <source>
        <dbReference type="Proteomes" id="UP000886602"/>
    </source>
</evidence>
<feature type="domain" description="LUD" evidence="1">
    <location>
        <begin position="44"/>
        <end position="216"/>
    </location>
</feature>
<dbReference type="InterPro" id="IPR037171">
    <property type="entry name" value="NagB/RpiA_transferase-like"/>
</dbReference>
<proteinExistence type="predicted"/>
<dbReference type="PANTHER" id="PTHR43682:SF1">
    <property type="entry name" value="LACTATE UTILIZATION PROTEIN C"/>
    <property type="match status" value="1"/>
</dbReference>
<dbReference type="SUPFAM" id="SSF100950">
    <property type="entry name" value="NagB/RpiA/CoA transferase-like"/>
    <property type="match status" value="1"/>
</dbReference>
<accession>A0A9D7I8S0</accession>
<comment type="caution">
    <text evidence="2">The sequence shown here is derived from an EMBL/GenBank/DDBJ whole genome shotgun (WGS) entry which is preliminary data.</text>
</comment>
<dbReference type="AlphaFoldDB" id="A0A9D7I8S0"/>
<dbReference type="PANTHER" id="PTHR43682">
    <property type="entry name" value="LACTATE UTILIZATION PROTEIN C"/>
    <property type="match status" value="1"/>
</dbReference>